<keyword evidence="1" id="KW-1133">Transmembrane helix</keyword>
<feature type="transmembrane region" description="Helical" evidence="1">
    <location>
        <begin position="7"/>
        <end position="26"/>
    </location>
</feature>
<keyword evidence="1" id="KW-0812">Transmembrane</keyword>
<accession>A0ABW5E8N6</accession>
<dbReference type="RefSeq" id="WP_377095785.1">
    <property type="nucleotide sequence ID" value="NZ_JBHSJM010000001.1"/>
</dbReference>
<gene>
    <name evidence="3" type="ORF">ACFSQZ_09740</name>
</gene>
<evidence type="ECO:0000313" key="3">
    <source>
        <dbReference type="EMBL" id="MFD2276749.1"/>
    </source>
</evidence>
<dbReference type="Proteomes" id="UP001597297">
    <property type="component" value="Unassembled WGS sequence"/>
</dbReference>
<keyword evidence="1" id="KW-0472">Membrane</keyword>
<name>A0ABW5E8N6_9BACT</name>
<dbReference type="InterPro" id="IPR048447">
    <property type="entry name" value="DUF1980_C"/>
</dbReference>
<sequence length="303" mass="34172">MKTRINLWIQVTVLLSLAVLCLHYYFKVELRLDGTEYSIIQNYLSPSFQTATFIGGGLLLILGIFLLLTQKIPASCGHDHSSEDSCDDTHQHGDIHPIVAVLILGIPILFSITHTQHQFSERELTRRTEVDINPETFQNTADVPPSFSRATLDQYLQKNENGAYRLGMFELFTTANDPEVSRAIDGVTVEVEAAVRSMPGDESNPKLKRAYRLMMQCCAADMQAIPMTMKLTDAMAANFTFPEHTWLKIEAQLNYERDSKGQQQAVLTAHNMVPSERPDDEILLSDYNPSIEELETHAEHESD</sequence>
<evidence type="ECO:0000256" key="1">
    <source>
        <dbReference type="SAM" id="Phobius"/>
    </source>
</evidence>
<proteinExistence type="predicted"/>
<comment type="caution">
    <text evidence="3">The sequence shown here is derived from an EMBL/GenBank/DDBJ whole genome shotgun (WGS) entry which is preliminary data.</text>
</comment>
<dbReference type="EMBL" id="JBHUJC010000027">
    <property type="protein sequence ID" value="MFD2276749.1"/>
    <property type="molecule type" value="Genomic_DNA"/>
</dbReference>
<organism evidence="3 4">
    <name type="scientific">Rubritalea spongiae</name>
    <dbReference type="NCBI Taxonomy" id="430797"/>
    <lineage>
        <taxon>Bacteria</taxon>
        <taxon>Pseudomonadati</taxon>
        <taxon>Verrucomicrobiota</taxon>
        <taxon>Verrucomicrobiia</taxon>
        <taxon>Verrucomicrobiales</taxon>
        <taxon>Rubritaleaceae</taxon>
        <taxon>Rubritalea</taxon>
    </lineage>
</organism>
<feature type="transmembrane region" description="Helical" evidence="1">
    <location>
        <begin position="46"/>
        <end position="68"/>
    </location>
</feature>
<evidence type="ECO:0000313" key="4">
    <source>
        <dbReference type="Proteomes" id="UP001597297"/>
    </source>
</evidence>
<keyword evidence="4" id="KW-1185">Reference proteome</keyword>
<protein>
    <recommendedName>
        <fullName evidence="2">DUF1980 domain-containing protein</fullName>
    </recommendedName>
</protein>
<feature type="domain" description="DUF1980" evidence="2">
    <location>
        <begin position="210"/>
        <end position="280"/>
    </location>
</feature>
<evidence type="ECO:0000259" key="2">
    <source>
        <dbReference type="Pfam" id="PF21537"/>
    </source>
</evidence>
<reference evidence="4" key="1">
    <citation type="journal article" date="2019" name="Int. J. Syst. Evol. Microbiol.">
        <title>The Global Catalogue of Microorganisms (GCM) 10K type strain sequencing project: providing services to taxonomists for standard genome sequencing and annotation.</title>
        <authorList>
            <consortium name="The Broad Institute Genomics Platform"/>
            <consortium name="The Broad Institute Genome Sequencing Center for Infectious Disease"/>
            <person name="Wu L."/>
            <person name="Ma J."/>
        </authorList>
    </citation>
    <scope>NUCLEOTIDE SEQUENCE [LARGE SCALE GENOMIC DNA]</scope>
    <source>
        <strain evidence="4">JCM 16545</strain>
    </source>
</reference>
<dbReference type="Pfam" id="PF21537">
    <property type="entry name" value="DUF1980_C"/>
    <property type="match status" value="1"/>
</dbReference>